<feature type="transmembrane region" description="Helical" evidence="5">
    <location>
        <begin position="586"/>
        <end position="606"/>
    </location>
</feature>
<dbReference type="PANTHER" id="PTHR46013">
    <property type="entry name" value="VASCULAR CELL ADHESION MOLECULE 1"/>
    <property type="match status" value="1"/>
</dbReference>
<evidence type="ECO:0000313" key="7">
    <source>
        <dbReference type="EMBL" id="KAJ3597950.1"/>
    </source>
</evidence>
<evidence type="ECO:0000313" key="8">
    <source>
        <dbReference type="Proteomes" id="UP001148018"/>
    </source>
</evidence>
<dbReference type="InterPro" id="IPR013783">
    <property type="entry name" value="Ig-like_fold"/>
</dbReference>
<dbReference type="InterPro" id="IPR056386">
    <property type="entry name" value="Ig_CD22"/>
</dbReference>
<dbReference type="OrthoDB" id="10039395at2759"/>
<dbReference type="Proteomes" id="UP001148018">
    <property type="component" value="Unassembled WGS sequence"/>
</dbReference>
<protein>
    <recommendedName>
        <fullName evidence="1">B-cell receptor CD22</fullName>
    </recommendedName>
    <alternativeName>
        <fullName evidence="2">Sialic acid-binding Ig-like lectin 2</fullName>
    </alternativeName>
</protein>
<keyword evidence="5" id="KW-0472">Membrane</keyword>
<evidence type="ECO:0000256" key="5">
    <source>
        <dbReference type="SAM" id="Phobius"/>
    </source>
</evidence>
<organism evidence="7 8">
    <name type="scientific">Muraenolepis orangiensis</name>
    <name type="common">Patagonian moray cod</name>
    <dbReference type="NCBI Taxonomy" id="630683"/>
    <lineage>
        <taxon>Eukaryota</taxon>
        <taxon>Metazoa</taxon>
        <taxon>Chordata</taxon>
        <taxon>Craniata</taxon>
        <taxon>Vertebrata</taxon>
        <taxon>Euteleostomi</taxon>
        <taxon>Actinopterygii</taxon>
        <taxon>Neopterygii</taxon>
        <taxon>Teleostei</taxon>
        <taxon>Neoteleostei</taxon>
        <taxon>Acanthomorphata</taxon>
        <taxon>Zeiogadaria</taxon>
        <taxon>Gadariae</taxon>
        <taxon>Gadiformes</taxon>
        <taxon>Muraenolepidoidei</taxon>
        <taxon>Muraenolepididae</taxon>
        <taxon>Muraenolepis</taxon>
    </lineage>
</organism>
<feature type="domain" description="Ig-like" evidence="6">
    <location>
        <begin position="214"/>
        <end position="317"/>
    </location>
</feature>
<dbReference type="SMART" id="SM00408">
    <property type="entry name" value="IGc2"/>
    <property type="match status" value="3"/>
</dbReference>
<reference evidence="7" key="1">
    <citation type="submission" date="2022-07" db="EMBL/GenBank/DDBJ databases">
        <title>Chromosome-level genome of Muraenolepis orangiensis.</title>
        <authorList>
            <person name="Kim J."/>
        </authorList>
    </citation>
    <scope>NUCLEOTIDE SEQUENCE</scope>
    <source>
        <strain evidence="7">KU_S4_2022</strain>
        <tissue evidence="7">Muscle</tissue>
    </source>
</reference>
<dbReference type="InterPro" id="IPR003598">
    <property type="entry name" value="Ig_sub2"/>
</dbReference>
<keyword evidence="8" id="KW-1185">Reference proteome</keyword>
<comment type="subunit">
    <text evidence="4">Predominantly monomer of isoform CD22-beta. Also found as heterodimer of isoform CD22-beta and a shorter isoform. Interacts with PTPN6/SHP-1, LYN, SYK, PIK3R1/PIK3R2 and PLCG1 upon phosphorylation. Interacts with GRB2, INPP5D and SHC1 upon phosphorylation. May form a complex with INPP5D/SHIP, GRB2 and SHC1.</text>
</comment>
<comment type="caution">
    <text evidence="7">The sequence shown here is derived from an EMBL/GenBank/DDBJ whole genome shotgun (WGS) entry which is preliminary data.</text>
</comment>
<dbReference type="CDD" id="cd00096">
    <property type="entry name" value="Ig"/>
    <property type="match status" value="2"/>
</dbReference>
<dbReference type="InterPro" id="IPR036179">
    <property type="entry name" value="Ig-like_dom_sf"/>
</dbReference>
<sequence length="711" mass="78851">MRISLKDANNNLTAKEDSCVTIVCKAYGLTRQSHPARLLWYKNAKYHTNHYNGTVVYSNDPIRPAHQDFEGRVLYMGTIDSSYSGTGKTSCDVQICCLRMIDSGSYAFRFEGPSVSHNFFTKPELKLEVQETPCKVSFETTGIHLKEFDVANFNCSTLGSCPTQPKISGLPQHALYLESGKTSTVVKLTVDWRDNGRELSCNIPGIHNKCRHQPSITLHVEYSPRDPVLTATRSQVELGGSLTLTCSAEAVPAPHKYTWFFHTDQKNWTTHSPGWTTETLVNTLRVQPVTRAHHGRYHCSATNPLGQGNNSSGQLVEFHRSVYSMPTVAPYQLVLSVVTVATEGDVIPVGCRVESWPLPSSLILSWRSAIDPSTHRLLRHVSNTTSLNATLNVTSASADAPQNVSVKVEPGSVVTEETRLDLFCGARSMPPVISYTWTRTSADQAEVVGSNQSLTIASATPADHGGYRCSAKNKLGSTDSPEVRVDVKYAPKHAEITGLSGVEYDARVPVQLSCRSVSFPPVHQYKWYRKQNDDSNEEWFSNQQNLTVDPEQPGIYYCFASNGLAGKHSASVRLFLNRIAWNLKGIFWAIPFVCIPLLAVVAYLVCRYKRNKLVSDRDRDPLPYPPIREDHGYAANEVNFASLHFASQSMSQGSSPPAVVGNVVYANITTKNNENLDEEDTELGEIELNCSQVTFTAKQWSETRKTKKTTT</sequence>
<dbReference type="Pfam" id="PF13927">
    <property type="entry name" value="Ig_3"/>
    <property type="match status" value="2"/>
</dbReference>
<dbReference type="InterPro" id="IPR003599">
    <property type="entry name" value="Ig_sub"/>
</dbReference>
<keyword evidence="5" id="KW-0812">Transmembrane</keyword>
<dbReference type="EMBL" id="JANIIK010000109">
    <property type="protein sequence ID" value="KAJ3597950.1"/>
    <property type="molecule type" value="Genomic_DNA"/>
</dbReference>
<proteinExistence type="predicted"/>
<dbReference type="AlphaFoldDB" id="A0A9Q0E338"/>
<dbReference type="Pfam" id="PF24518">
    <property type="entry name" value="Ig_CD22"/>
    <property type="match status" value="1"/>
</dbReference>
<evidence type="ECO:0000256" key="3">
    <source>
        <dbReference type="ARBA" id="ARBA00045430"/>
    </source>
</evidence>
<feature type="domain" description="Ig-like" evidence="6">
    <location>
        <begin position="1"/>
        <end position="94"/>
    </location>
</feature>
<dbReference type="SMART" id="SM00409">
    <property type="entry name" value="IG"/>
    <property type="match status" value="4"/>
</dbReference>
<name>A0A9Q0E338_9TELE</name>
<dbReference type="Gene3D" id="2.60.40.10">
    <property type="entry name" value="Immunoglobulins"/>
    <property type="match status" value="5"/>
</dbReference>
<comment type="function">
    <text evidence="3">Most highly expressed siglec (sialic acid-binding immunoglobulin-like lectin) on B-cells that plays a role in various aspects of B-cell biology including differentiation, antigen presentation, and trafficking to bone marrow. Binds to alpha 2,6-linked sialic acid residues of surface molecules such as CD22 itself, CD45 and IgM in a cis configuration. Can also bind to ligands on other cells as an adhesion molecule in a trans configuration. Acts as an inhibitory coreceptor on the surface of B-cells and inhibits B-cell receptor induced signaling, characterized by inhibition of the calcium mobilization and cellular activation. Mechanistically, the immunoreceptor tyrosine-based inhibitory motif domain is phosphorylated by the Src kinase LYN, which in turn leads to the recruitment of the protein tyrosine phosphatase 1/PTPN6, leading to the negative regulation of BCR signaling. If this negative signaling from is of sufficient strength, apoptosis of the B-cell can be induced.</text>
</comment>
<gene>
    <name evidence="7" type="ORF">NHX12_001465</name>
</gene>
<accession>A0A9Q0E338</accession>
<evidence type="ECO:0000256" key="4">
    <source>
        <dbReference type="ARBA" id="ARBA00046458"/>
    </source>
</evidence>
<feature type="domain" description="Ig-like" evidence="6">
    <location>
        <begin position="491"/>
        <end position="573"/>
    </location>
</feature>
<evidence type="ECO:0000256" key="1">
    <source>
        <dbReference type="ARBA" id="ARBA00040106"/>
    </source>
</evidence>
<evidence type="ECO:0000259" key="6">
    <source>
        <dbReference type="PROSITE" id="PS50835"/>
    </source>
</evidence>
<dbReference type="InterPro" id="IPR007110">
    <property type="entry name" value="Ig-like_dom"/>
</dbReference>
<dbReference type="SUPFAM" id="SSF48726">
    <property type="entry name" value="Immunoglobulin"/>
    <property type="match status" value="4"/>
</dbReference>
<dbReference type="Pfam" id="PF13895">
    <property type="entry name" value="Ig_2"/>
    <property type="match status" value="1"/>
</dbReference>
<evidence type="ECO:0000256" key="2">
    <source>
        <dbReference type="ARBA" id="ARBA00041781"/>
    </source>
</evidence>
<dbReference type="PANTHER" id="PTHR46013:SF4">
    <property type="entry name" value="B-CELL RECEPTOR CD22-RELATED"/>
    <property type="match status" value="1"/>
</dbReference>
<feature type="domain" description="Ig-like" evidence="6">
    <location>
        <begin position="401"/>
        <end position="486"/>
    </location>
</feature>
<keyword evidence="5" id="KW-1133">Transmembrane helix</keyword>
<dbReference type="PROSITE" id="PS50835">
    <property type="entry name" value="IG_LIKE"/>
    <property type="match status" value="4"/>
</dbReference>